<dbReference type="PANTHER" id="PTHR47854">
    <property type="entry name" value="SURFEIT LOCUS PROTEIN 2 (SURF2)"/>
    <property type="match status" value="1"/>
</dbReference>
<keyword evidence="3" id="KW-1185">Reference proteome</keyword>
<dbReference type="PANTHER" id="PTHR47854:SF1">
    <property type="entry name" value="SURFEIT LOCUS PROTEIN 2 (SURF2)"/>
    <property type="match status" value="1"/>
</dbReference>
<organism evidence="2 3">
    <name type="scientific">Salvia divinorum</name>
    <name type="common">Maria pastora</name>
    <name type="synonym">Diviner's sage</name>
    <dbReference type="NCBI Taxonomy" id="28513"/>
    <lineage>
        <taxon>Eukaryota</taxon>
        <taxon>Viridiplantae</taxon>
        <taxon>Streptophyta</taxon>
        <taxon>Embryophyta</taxon>
        <taxon>Tracheophyta</taxon>
        <taxon>Spermatophyta</taxon>
        <taxon>Magnoliopsida</taxon>
        <taxon>eudicotyledons</taxon>
        <taxon>Gunneridae</taxon>
        <taxon>Pentapetalae</taxon>
        <taxon>asterids</taxon>
        <taxon>lamiids</taxon>
        <taxon>Lamiales</taxon>
        <taxon>Lamiaceae</taxon>
        <taxon>Nepetoideae</taxon>
        <taxon>Mentheae</taxon>
        <taxon>Salviinae</taxon>
        <taxon>Salvia</taxon>
        <taxon>Salvia subgen. Calosphace</taxon>
    </lineage>
</organism>
<feature type="compositionally biased region" description="Basic residues" evidence="1">
    <location>
        <begin position="128"/>
        <end position="138"/>
    </location>
</feature>
<sequence>MGKKKGEENPKPEEPKEGCNLLGKPRFKKLENGRFKCVETGHELPAHAREAYTVSKHCRLGLIDAALARSKPPLNMFRQDLLSSRKITASGGYSTSSGPMPVDLNAESEASSGTPTSTFRRPTGSKAAKARAKGKRKGKGEATGSAAHAPVSGDAFAAFGKSYDMRLLLDATVALNSTSDPSTRQMYEERIQMLKSKLGYS</sequence>
<feature type="compositionally biased region" description="Polar residues" evidence="1">
    <location>
        <begin position="108"/>
        <end position="120"/>
    </location>
</feature>
<feature type="region of interest" description="Disordered" evidence="1">
    <location>
        <begin position="89"/>
        <end position="147"/>
    </location>
</feature>
<dbReference type="Proteomes" id="UP001567538">
    <property type="component" value="Unassembled WGS sequence"/>
</dbReference>
<gene>
    <name evidence="2" type="ORF">AAHA92_06614</name>
</gene>
<evidence type="ECO:0000256" key="1">
    <source>
        <dbReference type="SAM" id="MobiDB-lite"/>
    </source>
</evidence>
<proteinExistence type="predicted"/>
<dbReference type="AlphaFoldDB" id="A0ABD1I6B2"/>
<evidence type="ECO:0000313" key="2">
    <source>
        <dbReference type="EMBL" id="KAL1564246.1"/>
    </source>
</evidence>
<dbReference type="Pfam" id="PF05477">
    <property type="entry name" value="SURF2"/>
    <property type="match status" value="1"/>
</dbReference>
<dbReference type="EMBL" id="JBEAFC010000003">
    <property type="protein sequence ID" value="KAL1564246.1"/>
    <property type="molecule type" value="Genomic_DNA"/>
</dbReference>
<feature type="region of interest" description="Disordered" evidence="1">
    <location>
        <begin position="1"/>
        <end position="22"/>
    </location>
</feature>
<dbReference type="InterPro" id="IPR008833">
    <property type="entry name" value="Surf2"/>
</dbReference>
<comment type="caution">
    <text evidence="2">The sequence shown here is derived from an EMBL/GenBank/DDBJ whole genome shotgun (WGS) entry which is preliminary data.</text>
</comment>
<feature type="compositionally biased region" description="Polar residues" evidence="1">
    <location>
        <begin position="89"/>
        <end position="98"/>
    </location>
</feature>
<feature type="compositionally biased region" description="Basic and acidic residues" evidence="1">
    <location>
        <begin position="1"/>
        <end position="17"/>
    </location>
</feature>
<name>A0ABD1I6B2_SALDI</name>
<protein>
    <submittedName>
        <fullName evidence="2">Surfeit locus protein 2-like</fullName>
    </submittedName>
</protein>
<accession>A0ABD1I6B2</accession>
<reference evidence="2 3" key="1">
    <citation type="submission" date="2024-06" db="EMBL/GenBank/DDBJ databases">
        <title>A chromosome level genome sequence of Diviner's sage (Salvia divinorum).</title>
        <authorList>
            <person name="Ford S.A."/>
            <person name="Ro D.-K."/>
            <person name="Ness R.W."/>
            <person name="Phillips M.A."/>
        </authorList>
    </citation>
    <scope>NUCLEOTIDE SEQUENCE [LARGE SCALE GENOMIC DNA]</scope>
    <source>
        <strain evidence="2">SAF-2024a</strain>
        <tissue evidence="2">Leaf</tissue>
    </source>
</reference>
<evidence type="ECO:0000313" key="3">
    <source>
        <dbReference type="Proteomes" id="UP001567538"/>
    </source>
</evidence>